<dbReference type="EMBL" id="CM055739">
    <property type="protein sequence ID" value="KAJ8003380.1"/>
    <property type="molecule type" value="Genomic_DNA"/>
</dbReference>
<name>A0ACC2GIR8_DALPE</name>
<sequence length="1208" mass="132104">MEWREQTSVSCADAFTEAQRWMEEVTKRTFGSTNFRSALENGVLLCDLINHLKPGVIKRTNRLSTPIAGLDNINVFLGACGELGLNEAQLFHPGDLQDVSTRATLRGSESNRRLKNVLITIYWLGRKAQADCLFSGPQLNLKAFEGLLGIALSKALEEAPRGGSVRDSGYSELWYPEREEEPSAQTQKHPPSYRREDSVESLDSAGSFDSLGSRTLSCISDSSFVSNSTMRASSDGCSSDVEAEHCFVMADGRDSGQGDGSSHYRRRPEDQVKSCTPSQLTRSKSMNDITPRLSAMHVLRQGSDGDRKLIPRPVSQERLERCQARVTDSEAKWHNDLTKWKLKRRMSNSDLRRKMQQRDNMGLMTNARVVTVGTFRSLLQDGDLDSPGNRSYKAVATKTVTPAINTLCSSSTITKEGSLELRPQTRGLLMRGFAVESHNPPEASGPLSTSHSVALQTPPEPLILGEQSPITVLLSDGAGGISTTPTSASPFISQTQSHARSISSPSLMVTTGQDQNTNMSPNTTRETLPNGSESCSASATTHSSAHRTSVSMDGSENQKSQQHQQLPLYRYSSRAPGDRGPGGVSASLPRGYRRAESSSSCLSAGFTPRPFAAKPSRVSSLPGLYNSYLSEDSTLNRKCSPPDVARPRKQVTISEAAVTAQPWVPANQSIGNQDVKKEGRSQSSILKTRGSGPATHHCSSDSLTPAQKTSSEMYHSDLRVSLSMQPHRPDQSFITHWNATGINSVQSGQPGTDRDTSKTTATAVNSSQADSQAASGLAVTSLNGGFHDDPEPVRSKGGSVSAISDLQVPGLSSSSSWSWDPEEEMRRQQRWQEEQERQLQEKYRRDQERLDAEWQQAQKEAALVGYSQAEVQPSNGIMGNGGTQISSAELNNGHRPIRMQPSPPTQVASNQKKEVASERRDRPGVEEVESSPEREEPEDVWSGDSYAFTQLSAADRLKSKSTSSLVSLHEDKLEDETSDVPRMKFGQSMSPAEVERQQILEEMRKRTALLTDSSWIRQRAASSREALNRSSSMRRYESMDNLHHPTTSNTSSTSSNPRSHSSLGFSSQRLPSSRHSLAGVYGGFSGGYSSGTQKHSPTWSRPSCTSSPTWSNLGPEPPTAESRSSSQQHSSILSTRQVCSVCGHPLGRGAAMVIQALGLCFHLACFQCADCRCHLGGYELRTQIRIRSTKPYCDPCYIRRKSHFATPL</sequence>
<proteinExistence type="predicted"/>
<organism evidence="1 2">
    <name type="scientific">Dallia pectoralis</name>
    <name type="common">Alaska blackfish</name>
    <dbReference type="NCBI Taxonomy" id="75939"/>
    <lineage>
        <taxon>Eukaryota</taxon>
        <taxon>Metazoa</taxon>
        <taxon>Chordata</taxon>
        <taxon>Craniata</taxon>
        <taxon>Vertebrata</taxon>
        <taxon>Euteleostomi</taxon>
        <taxon>Actinopterygii</taxon>
        <taxon>Neopterygii</taxon>
        <taxon>Teleostei</taxon>
        <taxon>Protacanthopterygii</taxon>
        <taxon>Esociformes</taxon>
        <taxon>Umbridae</taxon>
        <taxon>Dallia</taxon>
    </lineage>
</organism>
<comment type="caution">
    <text evidence="1">The sequence shown here is derived from an EMBL/GenBank/DDBJ whole genome shotgun (WGS) entry which is preliminary data.</text>
</comment>
<accession>A0ACC2GIR8</accession>
<dbReference type="Proteomes" id="UP001157502">
    <property type="component" value="Chromosome 12"/>
</dbReference>
<gene>
    <name evidence="1" type="ORF">DPEC_G00147730</name>
</gene>
<keyword evidence="2" id="KW-1185">Reference proteome</keyword>
<reference evidence="1" key="1">
    <citation type="submission" date="2021-05" db="EMBL/GenBank/DDBJ databases">
        <authorList>
            <person name="Pan Q."/>
            <person name="Jouanno E."/>
            <person name="Zahm M."/>
            <person name="Klopp C."/>
            <person name="Cabau C."/>
            <person name="Louis A."/>
            <person name="Berthelot C."/>
            <person name="Parey E."/>
            <person name="Roest Crollius H."/>
            <person name="Montfort J."/>
            <person name="Robinson-Rechavi M."/>
            <person name="Bouchez O."/>
            <person name="Lampietro C."/>
            <person name="Lopez Roques C."/>
            <person name="Donnadieu C."/>
            <person name="Postlethwait J."/>
            <person name="Bobe J."/>
            <person name="Dillon D."/>
            <person name="Chandos A."/>
            <person name="von Hippel F."/>
            <person name="Guiguen Y."/>
        </authorList>
    </citation>
    <scope>NUCLEOTIDE SEQUENCE</scope>
    <source>
        <strain evidence="1">YG-Jan2019</strain>
    </source>
</reference>
<protein>
    <submittedName>
        <fullName evidence="1">Uncharacterized protein</fullName>
    </submittedName>
</protein>
<evidence type="ECO:0000313" key="2">
    <source>
        <dbReference type="Proteomes" id="UP001157502"/>
    </source>
</evidence>
<evidence type="ECO:0000313" key="1">
    <source>
        <dbReference type="EMBL" id="KAJ8003380.1"/>
    </source>
</evidence>